<keyword evidence="2" id="KW-1185">Reference proteome</keyword>
<proteinExistence type="predicted"/>
<sequence>MPTAAEERVTRSPAPRPSVATVAAEVAACERAAGIAVRDDFTVVELSGRPVALRSALRRVARRRPSPFGDGRFDLGWYRLASASRALVIAPPAHRAAAAERLAAAALDTPDITVVDVSDRFTVLALIGPRAASLADSLAASGARPAALLHEAGRLELVVAGTGEAPGLRRELLSFGRPYGALSVSAEAVDLLCAAHAVLGCQRGTPSKPQQRSTA</sequence>
<dbReference type="AlphaFoldDB" id="A0A9E6XYX2"/>
<dbReference type="RefSeq" id="WP_259311092.1">
    <property type="nucleotide sequence ID" value="NZ_CP087164.1"/>
</dbReference>
<dbReference type="SUPFAM" id="SSF103025">
    <property type="entry name" value="Folate-binding domain"/>
    <property type="match status" value="1"/>
</dbReference>
<evidence type="ECO:0000313" key="2">
    <source>
        <dbReference type="Proteomes" id="UP001162834"/>
    </source>
</evidence>
<protein>
    <submittedName>
        <fullName evidence="1">Uncharacterized protein</fullName>
    </submittedName>
</protein>
<name>A0A9E6XYX2_9ACTN</name>
<dbReference type="Gene3D" id="3.30.1360.120">
    <property type="entry name" value="Probable tRNA modification gtpase trme, domain 1"/>
    <property type="match status" value="1"/>
</dbReference>
<accession>A0A9E6XYX2</accession>
<evidence type="ECO:0000313" key="1">
    <source>
        <dbReference type="EMBL" id="UGS37029.1"/>
    </source>
</evidence>
<reference evidence="1" key="1">
    <citation type="journal article" date="2022" name="Int. J. Syst. Evol. Microbiol.">
        <title>Pseudomonas aegrilactucae sp. nov. and Pseudomonas morbosilactucae sp. nov., pathogens causing bacterial rot of lettuce in Japan.</title>
        <authorList>
            <person name="Sawada H."/>
            <person name="Fujikawa T."/>
            <person name="Satou M."/>
        </authorList>
    </citation>
    <scope>NUCLEOTIDE SEQUENCE</scope>
    <source>
        <strain evidence="1">0166_1</strain>
    </source>
</reference>
<organism evidence="1 2">
    <name type="scientific">Capillimicrobium parvum</name>
    <dbReference type="NCBI Taxonomy" id="2884022"/>
    <lineage>
        <taxon>Bacteria</taxon>
        <taxon>Bacillati</taxon>
        <taxon>Actinomycetota</taxon>
        <taxon>Thermoleophilia</taxon>
        <taxon>Solirubrobacterales</taxon>
        <taxon>Capillimicrobiaceae</taxon>
        <taxon>Capillimicrobium</taxon>
    </lineage>
</organism>
<gene>
    <name evidence="1" type="ORF">DSM104329_03441</name>
</gene>
<dbReference type="EMBL" id="CP087164">
    <property type="protein sequence ID" value="UGS37029.1"/>
    <property type="molecule type" value="Genomic_DNA"/>
</dbReference>
<dbReference type="KEGG" id="sbae:DSM104329_03441"/>
<dbReference type="InterPro" id="IPR027266">
    <property type="entry name" value="TrmE/GcvT-like"/>
</dbReference>
<dbReference type="Proteomes" id="UP001162834">
    <property type="component" value="Chromosome"/>
</dbReference>